<evidence type="ECO:0008006" key="5">
    <source>
        <dbReference type="Google" id="ProtNLM"/>
    </source>
</evidence>
<gene>
    <name evidence="3" type="ORF">SAMN05720469_15010</name>
</gene>
<accession>A0A1M6YYX4</accession>
<feature type="compositionally biased region" description="Polar residues" evidence="1">
    <location>
        <begin position="101"/>
        <end position="117"/>
    </location>
</feature>
<reference evidence="4" key="1">
    <citation type="submission" date="2016-11" db="EMBL/GenBank/DDBJ databases">
        <authorList>
            <person name="Varghese N."/>
            <person name="Submissions S."/>
        </authorList>
    </citation>
    <scope>NUCLEOTIDE SEQUENCE [LARGE SCALE GENOMIC DNA]</scope>
    <source>
        <strain evidence="4">UWOS</strain>
    </source>
</reference>
<evidence type="ECO:0000256" key="1">
    <source>
        <dbReference type="SAM" id="MobiDB-lite"/>
    </source>
</evidence>
<organism evidence="3 4">
    <name type="scientific">Fibrobacter intestinalis</name>
    <dbReference type="NCBI Taxonomy" id="28122"/>
    <lineage>
        <taxon>Bacteria</taxon>
        <taxon>Pseudomonadati</taxon>
        <taxon>Fibrobacterota</taxon>
        <taxon>Fibrobacteria</taxon>
        <taxon>Fibrobacterales</taxon>
        <taxon>Fibrobacteraceae</taxon>
        <taxon>Fibrobacter</taxon>
    </lineage>
</organism>
<feature type="region of interest" description="Disordered" evidence="1">
    <location>
        <begin position="32"/>
        <end position="158"/>
    </location>
</feature>
<evidence type="ECO:0000256" key="2">
    <source>
        <dbReference type="SAM" id="SignalP"/>
    </source>
</evidence>
<dbReference type="AlphaFoldDB" id="A0A1M6YYX4"/>
<evidence type="ECO:0000313" key="3">
    <source>
        <dbReference type="EMBL" id="SHL23340.1"/>
    </source>
</evidence>
<feature type="signal peptide" evidence="2">
    <location>
        <begin position="1"/>
        <end position="25"/>
    </location>
</feature>
<name>A0A1M6YYX4_9BACT</name>
<keyword evidence="4" id="KW-1185">Reference proteome</keyword>
<dbReference type="RefSeq" id="WP_073306211.1">
    <property type="nucleotide sequence ID" value="NZ_FRAW01000050.1"/>
</dbReference>
<evidence type="ECO:0000313" key="4">
    <source>
        <dbReference type="Proteomes" id="UP000184275"/>
    </source>
</evidence>
<proteinExistence type="predicted"/>
<protein>
    <recommendedName>
        <fullName evidence="5">Outer membrane protein beta-barrel domain-containing protein</fullName>
    </recommendedName>
</protein>
<dbReference type="Proteomes" id="UP000184275">
    <property type="component" value="Unassembled WGS sequence"/>
</dbReference>
<feature type="compositionally biased region" description="Polar residues" evidence="1">
    <location>
        <begin position="126"/>
        <end position="142"/>
    </location>
</feature>
<feature type="compositionally biased region" description="Polar residues" evidence="1">
    <location>
        <begin position="77"/>
        <end position="92"/>
    </location>
</feature>
<feature type="chain" id="PRO_5012929321" description="Outer membrane protein beta-barrel domain-containing protein" evidence="2">
    <location>
        <begin position="26"/>
        <end position="380"/>
    </location>
</feature>
<dbReference type="EMBL" id="FRAW01000050">
    <property type="protein sequence ID" value="SHL23340.1"/>
    <property type="molecule type" value="Genomic_DNA"/>
</dbReference>
<keyword evidence="2" id="KW-0732">Signal</keyword>
<sequence>MFYLNRFFGSISIAVSIFGVISAFAEPTSSNAIPPDSVKVVSPTPAEKDSTAGANAENSADSINVASNAPIEKDSTAGANTESNADSINVASNAPLEKDSTASANTESNADSINVASNAPIEKDSTASANTESNADSTNVASNAPLEKDSSAGANTESNADSINVASNAPLEKDSSANAGINTADYSTRHPFGIGILYEISSIKKANVAYHMTRKGKRYHVDVDISNMIGVAGQYAVNNWISLFGAFSYNRFDIDYTPKDKSSKKKSTTADNLLLQGGFEIGFSFIRSTNYQIRALGFLGGMFGYSILDDDYYRNPLIFGYVRGIGLQASIRRFAVFAGFRSTHYYFHTYNGHNWKEDDHSFMLDFDTMSCPFFSVGIGF</sequence>
<feature type="compositionally biased region" description="Polar residues" evidence="1">
    <location>
        <begin position="52"/>
        <end position="67"/>
    </location>
</feature>